<proteinExistence type="predicted"/>
<feature type="domain" description="ABC transporter" evidence="4">
    <location>
        <begin position="2"/>
        <end position="106"/>
    </location>
</feature>
<evidence type="ECO:0000256" key="1">
    <source>
        <dbReference type="ARBA" id="ARBA00022448"/>
    </source>
</evidence>
<keyword evidence="2" id="KW-0547">Nucleotide-binding</keyword>
<evidence type="ECO:0000256" key="3">
    <source>
        <dbReference type="ARBA" id="ARBA00022840"/>
    </source>
</evidence>
<dbReference type="AlphaFoldDB" id="B9DLF2"/>
<sequence length="218" mass="25151">MLLKLIAGLYQPTLGTRTANISSLSFAPDYLPEELSLTVQEYIDTIYLMNKKSITLKEMNLQIQYLDLKPYLLYKIKDCSKGTRQKLNILQALVKPCDVLILDEPFSGLDKNTKSYLANKLSELAETKTIILTNHEADVTFKQTLQTYNIETQHEEYQNIDNPLYKTIIFESQTIPRFKEGKLTTLPDNRYSIQTEAAQLNKILFYLIQQNSTIIEVK</sequence>
<dbReference type="RefSeq" id="WP_012664166.1">
    <property type="nucleotide sequence ID" value="NC_012121.1"/>
</dbReference>
<dbReference type="SUPFAM" id="SSF52540">
    <property type="entry name" value="P-loop containing nucleoside triphosphate hydrolases"/>
    <property type="match status" value="1"/>
</dbReference>
<dbReference type="HOGENOM" id="CLU_000604_1_2_9"/>
<dbReference type="GeneID" id="93795052"/>
<dbReference type="PANTHER" id="PTHR42939:SF1">
    <property type="entry name" value="ABC TRANSPORTER ATP-BINDING PROTEIN ALBC-RELATED"/>
    <property type="match status" value="1"/>
</dbReference>
<evidence type="ECO:0000313" key="6">
    <source>
        <dbReference type="Proteomes" id="UP000000444"/>
    </source>
</evidence>
<dbReference type="InterPro" id="IPR003439">
    <property type="entry name" value="ABC_transporter-like_ATP-bd"/>
</dbReference>
<protein>
    <submittedName>
        <fullName evidence="5">ABC transporter, ATP-binding protein</fullName>
    </submittedName>
</protein>
<dbReference type="Proteomes" id="UP000000444">
    <property type="component" value="Chromosome"/>
</dbReference>
<dbReference type="KEGG" id="sca:SCA_0138"/>
<dbReference type="GO" id="GO:0016887">
    <property type="term" value="F:ATP hydrolysis activity"/>
    <property type="evidence" value="ECO:0007669"/>
    <property type="project" value="InterPro"/>
</dbReference>
<dbReference type="PANTHER" id="PTHR42939">
    <property type="entry name" value="ABC TRANSPORTER ATP-BINDING PROTEIN ALBC-RELATED"/>
    <property type="match status" value="1"/>
</dbReference>
<dbReference type="InterPro" id="IPR027417">
    <property type="entry name" value="P-loop_NTPase"/>
</dbReference>
<evidence type="ECO:0000256" key="2">
    <source>
        <dbReference type="ARBA" id="ARBA00022741"/>
    </source>
</evidence>
<dbReference type="InterPro" id="IPR051782">
    <property type="entry name" value="ABC_Transporter_VariousFunc"/>
</dbReference>
<dbReference type="OrthoDB" id="2290519at2"/>
<dbReference type="Gene3D" id="3.40.50.300">
    <property type="entry name" value="P-loop containing nucleotide triphosphate hydrolases"/>
    <property type="match status" value="1"/>
</dbReference>
<dbReference type="EMBL" id="AM295250">
    <property type="protein sequence ID" value="CAL27051.1"/>
    <property type="molecule type" value="Genomic_DNA"/>
</dbReference>
<keyword evidence="1" id="KW-0813">Transport</keyword>
<dbReference type="GO" id="GO:0005524">
    <property type="term" value="F:ATP binding"/>
    <property type="evidence" value="ECO:0007669"/>
    <property type="project" value="UniProtKB-KW"/>
</dbReference>
<dbReference type="Pfam" id="PF00005">
    <property type="entry name" value="ABC_tran"/>
    <property type="match status" value="1"/>
</dbReference>
<accession>B9DLF2</accession>
<gene>
    <name evidence="5" type="ordered locus">Sca_0138</name>
</gene>
<dbReference type="eggNOG" id="COG1131">
    <property type="taxonomic scope" value="Bacteria"/>
</dbReference>
<keyword evidence="3 5" id="KW-0067">ATP-binding</keyword>
<dbReference type="BioCyc" id="SCAR396513:SCA_RS00665-MONOMER"/>
<evidence type="ECO:0000259" key="4">
    <source>
        <dbReference type="Pfam" id="PF00005"/>
    </source>
</evidence>
<name>B9DLF2_STACT</name>
<evidence type="ECO:0000313" key="5">
    <source>
        <dbReference type="EMBL" id="CAL27051.1"/>
    </source>
</evidence>
<keyword evidence="6" id="KW-1185">Reference proteome</keyword>
<reference evidence="5 6" key="1">
    <citation type="journal article" date="2009" name="Appl. Environ. Microbiol.">
        <title>Genome analysis of the meat starter culture bacterium Staphylococcus carnosus TM300.</title>
        <authorList>
            <person name="Rosenstein R."/>
            <person name="Nerz C."/>
            <person name="Biswas L."/>
            <person name="Resch A."/>
            <person name="Raddatz G."/>
            <person name="Schuster S.C."/>
            <person name="Goetz F."/>
        </authorList>
    </citation>
    <scope>NUCLEOTIDE SEQUENCE [LARGE SCALE GENOMIC DNA]</scope>
    <source>
        <strain evidence="5 6">TM300</strain>
    </source>
</reference>
<organism evidence="5 6">
    <name type="scientific">Staphylococcus carnosus (strain TM300)</name>
    <dbReference type="NCBI Taxonomy" id="396513"/>
    <lineage>
        <taxon>Bacteria</taxon>
        <taxon>Bacillati</taxon>
        <taxon>Bacillota</taxon>
        <taxon>Bacilli</taxon>
        <taxon>Bacillales</taxon>
        <taxon>Staphylococcaceae</taxon>
        <taxon>Staphylococcus</taxon>
    </lineage>
</organism>